<gene>
    <name evidence="2" type="ORF">PABY_18820</name>
</gene>
<dbReference type="Proteomes" id="UP001341135">
    <property type="component" value="Chromosome"/>
</dbReference>
<feature type="coiled-coil region" evidence="1">
    <location>
        <begin position="19"/>
        <end position="46"/>
    </location>
</feature>
<dbReference type="EMBL" id="AP028907">
    <property type="protein sequence ID" value="BES82315.1"/>
    <property type="molecule type" value="Genomic_DNA"/>
</dbReference>
<keyword evidence="3" id="KW-1185">Reference proteome</keyword>
<evidence type="ECO:0000313" key="2">
    <source>
        <dbReference type="EMBL" id="BES82315.1"/>
    </source>
</evidence>
<reference evidence="2 3" key="1">
    <citation type="submission" date="2023-09" db="EMBL/GenBank/DDBJ databases">
        <title>Pyrofollis japonicus gen. nov. sp. nov., a novel member of the family Pyrodictiaceae isolated from the Iheya North hydrothermal field.</title>
        <authorList>
            <person name="Miyazaki U."/>
            <person name="Sanari M."/>
            <person name="Tame A."/>
            <person name="Kitajima M."/>
            <person name="Okamoto A."/>
            <person name="Sawayama S."/>
            <person name="Miyazaki J."/>
            <person name="Takai K."/>
            <person name="Nakagawa S."/>
        </authorList>
    </citation>
    <scope>NUCLEOTIDE SEQUENCE [LARGE SCALE GENOMIC DNA]</scope>
    <source>
        <strain evidence="2 3">AV2</strain>
    </source>
</reference>
<evidence type="ECO:0000313" key="3">
    <source>
        <dbReference type="Proteomes" id="UP001341135"/>
    </source>
</evidence>
<name>A0ABN6ZTX3_9CREN</name>
<evidence type="ECO:0000256" key="1">
    <source>
        <dbReference type="SAM" id="Coils"/>
    </source>
</evidence>
<keyword evidence="1" id="KW-0175">Coiled coil</keyword>
<dbReference type="GeneID" id="89289889"/>
<dbReference type="RefSeq" id="WP_338249523.1">
    <property type="nucleotide sequence ID" value="NZ_AP028907.1"/>
</dbReference>
<sequence>MILHIRRRKTPTPWERMVEEEARRRHVETRVELEELEQSIIEHSAEAALFRSTSSGKRRRRRSILGVVKIAIRH</sequence>
<organism evidence="2 3">
    <name type="scientific">Pyrodictium abyssi</name>
    <dbReference type="NCBI Taxonomy" id="54256"/>
    <lineage>
        <taxon>Archaea</taxon>
        <taxon>Thermoproteota</taxon>
        <taxon>Thermoprotei</taxon>
        <taxon>Desulfurococcales</taxon>
        <taxon>Pyrodictiaceae</taxon>
        <taxon>Pyrodictium</taxon>
    </lineage>
</organism>
<accession>A0ABN6ZTX3</accession>
<proteinExistence type="predicted"/>
<protein>
    <submittedName>
        <fullName evidence="2">Uncharacterized protein</fullName>
    </submittedName>
</protein>